<keyword evidence="2" id="KW-0813">Transport</keyword>
<name>A0A0C3BR45_SERVB</name>
<dbReference type="OrthoDB" id="10062876at2759"/>
<sequence length="560" mass="61201">MSDIKEKTSPRGSEDNVKASHDHHDVEAPGRQKHIGFEQSVVAAGTDTALSRQLKSRHIAMISIGGVIGTGLFLGTAGALKNGGPIGLLLGYTIMGSICYSVMISLGEMIAYLPISGGHITLAARFVNPAFSFTMGWNYYYNWVIILPAELAAAAVLINYWNKEINNAVWITICLVVVVAINALGAGAYGTFTGEAEFIFASIKVRLLVGLIILGIVLDLGGGPDHTRLGFTHWINPGPFVQYHDIPGDTGRFLGWWSVMTQAAFSFIGTEIVAIAAGEAKNPRRNIPRAIRRVYIRILIFYICGTFIIGLLVPSNDPGLDLKDKNAAASPFVIAITRAGISGLPSLINACLLTSAWSAASSDLYTSSRALYGLALSGQAPRIFTKTAKNGLPWISFIFSALFSFLAYMAINGSAGTVFGWFANMTAIAGLMTWFGICFTYIRFHKGMKAQGIDRTKLPYASKLNPYAAWYALVWIIIICFFSGFSVFLDGGWDTATFVTNYLPFALFPILYFTMRLISRVPLIKPEDMDFQTGLAEIEAATYDEPPPRNAFEKFWQWLM</sequence>
<feature type="compositionally biased region" description="Basic and acidic residues" evidence="7">
    <location>
        <begin position="1"/>
        <end position="30"/>
    </location>
</feature>
<dbReference type="GO" id="GO:0016020">
    <property type="term" value="C:membrane"/>
    <property type="evidence" value="ECO:0007669"/>
    <property type="project" value="UniProtKB-SubCell"/>
</dbReference>
<feature type="transmembrane region" description="Helical" evidence="8">
    <location>
        <begin position="168"/>
        <end position="192"/>
    </location>
</feature>
<dbReference type="PANTHER" id="PTHR43341:SF20">
    <property type="entry name" value="AAT FAMILY AMINO ACID TRANSPORTER"/>
    <property type="match status" value="1"/>
</dbReference>
<reference evidence="11" key="2">
    <citation type="submission" date="2015-01" db="EMBL/GenBank/DDBJ databases">
        <title>Evolutionary Origins and Diversification of the Mycorrhizal Mutualists.</title>
        <authorList>
            <consortium name="DOE Joint Genome Institute"/>
            <consortium name="Mycorrhizal Genomics Consortium"/>
            <person name="Kohler A."/>
            <person name="Kuo A."/>
            <person name="Nagy L.G."/>
            <person name="Floudas D."/>
            <person name="Copeland A."/>
            <person name="Barry K.W."/>
            <person name="Cichocki N."/>
            <person name="Veneault-Fourrey C."/>
            <person name="LaButti K."/>
            <person name="Lindquist E.A."/>
            <person name="Lipzen A."/>
            <person name="Lundell T."/>
            <person name="Morin E."/>
            <person name="Murat C."/>
            <person name="Riley R."/>
            <person name="Ohm R."/>
            <person name="Sun H."/>
            <person name="Tunlid A."/>
            <person name="Henrissat B."/>
            <person name="Grigoriev I.V."/>
            <person name="Hibbett D.S."/>
            <person name="Martin F."/>
        </authorList>
    </citation>
    <scope>NUCLEOTIDE SEQUENCE [LARGE SCALE GENOMIC DNA]</scope>
    <source>
        <strain evidence="11">MAFF 305830</strain>
    </source>
</reference>
<feature type="transmembrane region" description="Helical" evidence="8">
    <location>
        <begin position="198"/>
        <end position="218"/>
    </location>
</feature>
<organism evidence="10 11">
    <name type="scientific">Serendipita vermifera MAFF 305830</name>
    <dbReference type="NCBI Taxonomy" id="933852"/>
    <lineage>
        <taxon>Eukaryota</taxon>
        <taxon>Fungi</taxon>
        <taxon>Dikarya</taxon>
        <taxon>Basidiomycota</taxon>
        <taxon>Agaricomycotina</taxon>
        <taxon>Agaricomycetes</taxon>
        <taxon>Sebacinales</taxon>
        <taxon>Serendipitaceae</taxon>
        <taxon>Serendipita</taxon>
    </lineage>
</organism>
<dbReference type="STRING" id="933852.A0A0C3BR45"/>
<dbReference type="InterPro" id="IPR050524">
    <property type="entry name" value="APC_YAT"/>
</dbReference>
<feature type="transmembrane region" description="Helical" evidence="8">
    <location>
        <begin position="495"/>
        <end position="515"/>
    </location>
</feature>
<dbReference type="Pfam" id="PF00324">
    <property type="entry name" value="AA_permease"/>
    <property type="match status" value="1"/>
</dbReference>
<reference evidence="10 11" key="1">
    <citation type="submission" date="2014-04" db="EMBL/GenBank/DDBJ databases">
        <authorList>
            <consortium name="DOE Joint Genome Institute"/>
            <person name="Kuo A."/>
            <person name="Zuccaro A."/>
            <person name="Kohler A."/>
            <person name="Nagy L.G."/>
            <person name="Floudas D."/>
            <person name="Copeland A."/>
            <person name="Barry K.W."/>
            <person name="Cichocki N."/>
            <person name="Veneault-Fourrey C."/>
            <person name="LaButti K."/>
            <person name="Lindquist E.A."/>
            <person name="Lipzen A."/>
            <person name="Lundell T."/>
            <person name="Morin E."/>
            <person name="Murat C."/>
            <person name="Sun H."/>
            <person name="Tunlid A."/>
            <person name="Henrissat B."/>
            <person name="Grigoriev I.V."/>
            <person name="Hibbett D.S."/>
            <person name="Martin F."/>
            <person name="Nordberg H.P."/>
            <person name="Cantor M.N."/>
            <person name="Hua S.X."/>
        </authorList>
    </citation>
    <scope>NUCLEOTIDE SEQUENCE [LARGE SCALE GENOMIC DNA]</scope>
    <source>
        <strain evidence="10 11">MAFF 305830</strain>
    </source>
</reference>
<dbReference type="FunFam" id="1.20.1740.10:FF:000006">
    <property type="entry name" value="General amino acid permease"/>
    <property type="match status" value="1"/>
</dbReference>
<feature type="transmembrane region" description="Helical" evidence="8">
    <location>
        <begin position="392"/>
        <end position="411"/>
    </location>
</feature>
<gene>
    <name evidence="10" type="ORF">M408DRAFT_60629</name>
</gene>
<dbReference type="PANTHER" id="PTHR43341">
    <property type="entry name" value="AMINO ACID PERMEASE"/>
    <property type="match status" value="1"/>
</dbReference>
<evidence type="ECO:0000256" key="8">
    <source>
        <dbReference type="SAM" id="Phobius"/>
    </source>
</evidence>
<feature type="region of interest" description="Disordered" evidence="7">
    <location>
        <begin position="1"/>
        <end position="31"/>
    </location>
</feature>
<feature type="domain" description="Amino acid permease/ SLC12A" evidence="9">
    <location>
        <begin position="58"/>
        <end position="520"/>
    </location>
</feature>
<comment type="subcellular location">
    <subcellularLocation>
        <location evidence="1">Membrane</location>
        <topology evidence="1">Multi-pass membrane protein</topology>
    </subcellularLocation>
</comment>
<keyword evidence="6 8" id="KW-0472">Membrane</keyword>
<dbReference type="InterPro" id="IPR004840">
    <property type="entry name" value="Amino_acid_permease_CS"/>
</dbReference>
<accession>A0A0C3BR45</accession>
<feature type="transmembrane region" description="Helical" evidence="8">
    <location>
        <begin position="464"/>
        <end position="489"/>
    </location>
</feature>
<keyword evidence="5 8" id="KW-1133">Transmembrane helix</keyword>
<dbReference type="PROSITE" id="PS00218">
    <property type="entry name" value="AMINO_ACID_PERMEASE_1"/>
    <property type="match status" value="1"/>
</dbReference>
<evidence type="ECO:0000259" key="9">
    <source>
        <dbReference type="Pfam" id="PF00324"/>
    </source>
</evidence>
<evidence type="ECO:0000256" key="6">
    <source>
        <dbReference type="ARBA" id="ARBA00023136"/>
    </source>
</evidence>
<dbReference type="HOGENOM" id="CLU_007946_12_1_1"/>
<keyword evidence="3 8" id="KW-0812">Transmembrane</keyword>
<dbReference type="GO" id="GO:0015171">
    <property type="term" value="F:amino acid transmembrane transporter activity"/>
    <property type="evidence" value="ECO:0007669"/>
    <property type="project" value="TreeGrafter"/>
</dbReference>
<evidence type="ECO:0000256" key="7">
    <source>
        <dbReference type="SAM" id="MobiDB-lite"/>
    </source>
</evidence>
<evidence type="ECO:0000256" key="2">
    <source>
        <dbReference type="ARBA" id="ARBA00022448"/>
    </source>
</evidence>
<protein>
    <recommendedName>
        <fullName evidence="9">Amino acid permease/ SLC12A domain-containing protein</fullName>
    </recommendedName>
</protein>
<proteinExistence type="predicted"/>
<dbReference type="EMBL" id="KN824277">
    <property type="protein sequence ID" value="KIM33931.1"/>
    <property type="molecule type" value="Genomic_DNA"/>
</dbReference>
<dbReference type="InterPro" id="IPR004841">
    <property type="entry name" value="AA-permease/SLC12A_dom"/>
</dbReference>
<dbReference type="Proteomes" id="UP000054097">
    <property type="component" value="Unassembled WGS sequence"/>
</dbReference>
<feature type="transmembrane region" description="Helical" evidence="8">
    <location>
        <begin position="294"/>
        <end position="313"/>
    </location>
</feature>
<feature type="transmembrane region" description="Helical" evidence="8">
    <location>
        <begin position="423"/>
        <end position="444"/>
    </location>
</feature>
<feature type="transmembrane region" description="Helical" evidence="8">
    <location>
        <begin position="139"/>
        <end position="161"/>
    </location>
</feature>
<feature type="transmembrane region" description="Helical" evidence="8">
    <location>
        <begin position="333"/>
        <end position="359"/>
    </location>
</feature>
<evidence type="ECO:0000313" key="11">
    <source>
        <dbReference type="Proteomes" id="UP000054097"/>
    </source>
</evidence>
<evidence type="ECO:0000313" key="10">
    <source>
        <dbReference type="EMBL" id="KIM33931.1"/>
    </source>
</evidence>
<evidence type="ECO:0000256" key="5">
    <source>
        <dbReference type="ARBA" id="ARBA00022989"/>
    </source>
</evidence>
<evidence type="ECO:0000256" key="4">
    <source>
        <dbReference type="ARBA" id="ARBA00022970"/>
    </source>
</evidence>
<keyword evidence="4" id="KW-0029">Amino-acid transport</keyword>
<feature type="transmembrane region" description="Helical" evidence="8">
    <location>
        <begin position="59"/>
        <end position="80"/>
    </location>
</feature>
<dbReference type="Gene3D" id="1.20.1740.10">
    <property type="entry name" value="Amino acid/polyamine transporter I"/>
    <property type="match status" value="1"/>
</dbReference>
<dbReference type="AlphaFoldDB" id="A0A0C3BR45"/>
<evidence type="ECO:0000256" key="3">
    <source>
        <dbReference type="ARBA" id="ARBA00022692"/>
    </source>
</evidence>
<dbReference type="PIRSF" id="PIRSF006060">
    <property type="entry name" value="AA_transporter"/>
    <property type="match status" value="1"/>
</dbReference>
<evidence type="ECO:0000256" key="1">
    <source>
        <dbReference type="ARBA" id="ARBA00004141"/>
    </source>
</evidence>
<keyword evidence="11" id="KW-1185">Reference proteome</keyword>